<keyword evidence="3 5" id="KW-1133">Transmembrane helix</keyword>
<keyword evidence="7" id="KW-1185">Reference proteome</keyword>
<evidence type="ECO:0000256" key="2">
    <source>
        <dbReference type="ARBA" id="ARBA00022692"/>
    </source>
</evidence>
<feature type="transmembrane region" description="Helical" evidence="5">
    <location>
        <begin position="102"/>
        <end position="131"/>
    </location>
</feature>
<dbReference type="EMBL" id="CP088295">
    <property type="protein sequence ID" value="UUY02000.1"/>
    <property type="molecule type" value="Genomic_DNA"/>
</dbReference>
<sequence length="293" mass="30194">MITYRQGATPLHAARATVVIVWGAALAGATLAAGHPLALGAVAVIVGVAAARAGVLRPVLRASLFALPAVLFIALANPLLVRDGLTVIYRLGELPPLGQVDITLEATVAGLVLAVRSMLIVAVFALLAAVIDPDEVVRSLRRVSFRGALTAVLAMRIAPVLARDGRRMALARRSRAAAPPTPTTRERVAVVRAVTTGALDRAVDLAATLELRGFATAGRVTRVRRPWSRHDVGVAASAAGMLSLLAVAVAAGAPRVDLYPLLTLHGGALGAVIAVAFVLVALAPLAARRGVQR</sequence>
<evidence type="ECO:0000256" key="4">
    <source>
        <dbReference type="ARBA" id="ARBA00023136"/>
    </source>
</evidence>
<comment type="subcellular location">
    <subcellularLocation>
        <location evidence="1">Membrane</location>
        <topology evidence="1">Multi-pass membrane protein</topology>
    </subcellularLocation>
</comment>
<dbReference type="CDD" id="cd16914">
    <property type="entry name" value="EcfT"/>
    <property type="match status" value="1"/>
</dbReference>
<proteinExistence type="predicted"/>
<organism evidence="6 7">
    <name type="scientific">Svornostia abyssi</name>
    <dbReference type="NCBI Taxonomy" id="2898438"/>
    <lineage>
        <taxon>Bacteria</taxon>
        <taxon>Bacillati</taxon>
        <taxon>Actinomycetota</taxon>
        <taxon>Thermoleophilia</taxon>
        <taxon>Solirubrobacterales</taxon>
        <taxon>Baekduiaceae</taxon>
        <taxon>Svornostia</taxon>
    </lineage>
</organism>
<feature type="transmembrane region" description="Helical" evidence="5">
    <location>
        <begin position="37"/>
        <end position="56"/>
    </location>
</feature>
<dbReference type="Pfam" id="PF02361">
    <property type="entry name" value="CbiQ"/>
    <property type="match status" value="1"/>
</dbReference>
<feature type="transmembrane region" description="Helical" evidence="5">
    <location>
        <begin position="62"/>
        <end position="81"/>
    </location>
</feature>
<accession>A0ABY5PC19</accession>
<dbReference type="Proteomes" id="UP001058860">
    <property type="component" value="Chromosome"/>
</dbReference>
<evidence type="ECO:0000313" key="7">
    <source>
        <dbReference type="Proteomes" id="UP001058860"/>
    </source>
</evidence>
<name>A0ABY5PC19_9ACTN</name>
<feature type="transmembrane region" description="Helical" evidence="5">
    <location>
        <begin position="12"/>
        <end position="32"/>
    </location>
</feature>
<evidence type="ECO:0000256" key="5">
    <source>
        <dbReference type="SAM" id="Phobius"/>
    </source>
</evidence>
<dbReference type="InterPro" id="IPR003339">
    <property type="entry name" value="ABC/ECF_trnsptr_transmembrane"/>
</dbReference>
<evidence type="ECO:0000256" key="3">
    <source>
        <dbReference type="ARBA" id="ARBA00022989"/>
    </source>
</evidence>
<evidence type="ECO:0000256" key="1">
    <source>
        <dbReference type="ARBA" id="ARBA00004141"/>
    </source>
</evidence>
<feature type="transmembrane region" description="Helical" evidence="5">
    <location>
        <begin position="232"/>
        <end position="253"/>
    </location>
</feature>
<reference evidence="7" key="1">
    <citation type="submission" date="2021-11" db="EMBL/GenBank/DDBJ databases">
        <title>Cultivation dependent microbiological survey of springs from the worlds oldest radium mine currently devoted to the extraction of radon-saturated water.</title>
        <authorList>
            <person name="Kapinusova G."/>
            <person name="Smrhova T."/>
            <person name="Strejcek M."/>
            <person name="Suman J."/>
            <person name="Jani K."/>
            <person name="Pajer P."/>
            <person name="Uhlik O."/>
        </authorList>
    </citation>
    <scope>NUCLEOTIDE SEQUENCE [LARGE SCALE GENOMIC DNA]</scope>
    <source>
        <strain evidence="7">J379</strain>
    </source>
</reference>
<evidence type="ECO:0000313" key="6">
    <source>
        <dbReference type="EMBL" id="UUY02000.1"/>
    </source>
</evidence>
<gene>
    <name evidence="6" type="ORF">LRS13_14880</name>
</gene>
<keyword evidence="2 5" id="KW-0812">Transmembrane</keyword>
<protein>
    <submittedName>
        <fullName evidence="6">Energy-coupling factor transporter transmembrane protein EcfT</fullName>
    </submittedName>
</protein>
<keyword evidence="4 5" id="KW-0472">Membrane</keyword>
<feature type="transmembrane region" description="Helical" evidence="5">
    <location>
        <begin position="265"/>
        <end position="287"/>
    </location>
</feature>
<dbReference type="RefSeq" id="WP_353862537.1">
    <property type="nucleotide sequence ID" value="NZ_CP088295.1"/>
</dbReference>